<dbReference type="InterPro" id="IPR003779">
    <property type="entry name" value="CMD-like"/>
</dbReference>
<keyword evidence="2" id="KW-0575">Peroxidase</keyword>
<dbReference type="OrthoDB" id="3667834at2"/>
<dbReference type="GO" id="GO:0051920">
    <property type="term" value="F:peroxiredoxin activity"/>
    <property type="evidence" value="ECO:0007669"/>
    <property type="project" value="InterPro"/>
</dbReference>
<dbReference type="InterPro" id="IPR029032">
    <property type="entry name" value="AhpD-like"/>
</dbReference>
<dbReference type="SUPFAM" id="SSF69118">
    <property type="entry name" value="AhpD-like"/>
    <property type="match status" value="1"/>
</dbReference>
<dbReference type="PANTHER" id="PTHR35446:SF2">
    <property type="entry name" value="CARBOXYMUCONOLACTONE DECARBOXYLASE-LIKE DOMAIN-CONTAINING PROTEIN"/>
    <property type="match status" value="1"/>
</dbReference>
<keyword evidence="3" id="KW-1185">Reference proteome</keyword>
<dbReference type="NCBIfam" id="TIGR01926">
    <property type="entry name" value="peroxid_rel"/>
    <property type="match status" value="1"/>
</dbReference>
<evidence type="ECO:0000313" key="3">
    <source>
        <dbReference type="Proteomes" id="UP000236919"/>
    </source>
</evidence>
<organism evidence="2 3">
    <name type="scientific">Bosea psychrotolerans</name>
    <dbReference type="NCBI Taxonomy" id="1871628"/>
    <lineage>
        <taxon>Bacteria</taxon>
        <taxon>Pseudomonadati</taxon>
        <taxon>Pseudomonadota</taxon>
        <taxon>Alphaproteobacteria</taxon>
        <taxon>Hyphomicrobiales</taxon>
        <taxon>Boseaceae</taxon>
        <taxon>Bosea</taxon>
    </lineage>
</organism>
<dbReference type="InterPro" id="IPR010195">
    <property type="entry name" value="Uncharacterised_peroxidase-rel"/>
</dbReference>
<dbReference type="RefSeq" id="WP_103720022.1">
    <property type="nucleotide sequence ID" value="NZ_PQFZ01000014.1"/>
</dbReference>
<dbReference type="AlphaFoldDB" id="A0A2S4M1N5"/>
<dbReference type="PANTHER" id="PTHR35446">
    <property type="entry name" value="SI:CH211-175M2.5"/>
    <property type="match status" value="1"/>
</dbReference>
<comment type="caution">
    <text evidence="2">The sequence shown here is derived from an EMBL/GenBank/DDBJ whole genome shotgun (WGS) entry which is preliminary data.</text>
</comment>
<dbReference type="Gene3D" id="1.20.1290.10">
    <property type="entry name" value="AhpD-like"/>
    <property type="match status" value="1"/>
</dbReference>
<name>A0A2S4M1N5_9HYPH</name>
<evidence type="ECO:0000313" key="2">
    <source>
        <dbReference type="EMBL" id="POR48636.1"/>
    </source>
</evidence>
<dbReference type="InterPro" id="IPR004675">
    <property type="entry name" value="AhpD_core"/>
</dbReference>
<accession>A0A2S4M1N5</accession>
<reference evidence="2 3" key="1">
    <citation type="submission" date="2018-01" db="EMBL/GenBank/DDBJ databases">
        <title>Genomic Encyclopedia of Type Strains, Phase III (KMG-III): the genomes of soil and plant-associated and newly described type strains.</title>
        <authorList>
            <person name="Whitman W."/>
        </authorList>
    </citation>
    <scope>NUCLEOTIDE SEQUENCE [LARGE SCALE GENOMIC DNA]</scope>
    <source>
        <strain evidence="2 3">1131</strain>
    </source>
</reference>
<dbReference type="Pfam" id="PF02627">
    <property type="entry name" value="CMD"/>
    <property type="match status" value="1"/>
</dbReference>
<dbReference type="NCBIfam" id="TIGR00778">
    <property type="entry name" value="ahpD_dom"/>
    <property type="match status" value="1"/>
</dbReference>
<gene>
    <name evidence="2" type="ORF">CYD53_11468</name>
</gene>
<sequence>MSNVVHAFTSTVPVWSPYVTPVDLASATPEQMAAMQVTPSNKGVSKYVLTLAHDPESLAVRSPLFNLIMYGKDGLSSAERELGAVGASIVNRCIYCAAVHASRFNGLTKRTEVIEAIFKDELDARIEPREQAIFDFSARLSTTPSQLTQGDADALREAGLDELEMLDLVLSSAIFGWANRLMHTLGEPLEP</sequence>
<dbReference type="EMBL" id="PQFZ01000014">
    <property type="protein sequence ID" value="POR48636.1"/>
    <property type="molecule type" value="Genomic_DNA"/>
</dbReference>
<feature type="domain" description="Carboxymuconolactone decarboxylase-like" evidence="1">
    <location>
        <begin position="55"/>
        <end position="120"/>
    </location>
</feature>
<evidence type="ECO:0000259" key="1">
    <source>
        <dbReference type="Pfam" id="PF02627"/>
    </source>
</evidence>
<dbReference type="Proteomes" id="UP000236919">
    <property type="component" value="Unassembled WGS sequence"/>
</dbReference>
<protein>
    <submittedName>
        <fullName evidence="2">Putative peroxidase-related enzyme</fullName>
    </submittedName>
</protein>
<proteinExistence type="predicted"/>
<keyword evidence="2" id="KW-0560">Oxidoreductase</keyword>